<dbReference type="Proteomes" id="UP000825935">
    <property type="component" value="Chromosome 24"/>
</dbReference>
<evidence type="ECO:0000313" key="2">
    <source>
        <dbReference type="Proteomes" id="UP000825935"/>
    </source>
</evidence>
<keyword evidence="2" id="KW-1185">Reference proteome</keyword>
<organism evidence="1 2">
    <name type="scientific">Ceratopteris richardii</name>
    <name type="common">Triangle waterfern</name>
    <dbReference type="NCBI Taxonomy" id="49495"/>
    <lineage>
        <taxon>Eukaryota</taxon>
        <taxon>Viridiplantae</taxon>
        <taxon>Streptophyta</taxon>
        <taxon>Embryophyta</taxon>
        <taxon>Tracheophyta</taxon>
        <taxon>Polypodiopsida</taxon>
        <taxon>Polypodiidae</taxon>
        <taxon>Polypodiales</taxon>
        <taxon>Pteridineae</taxon>
        <taxon>Pteridaceae</taxon>
        <taxon>Parkerioideae</taxon>
        <taxon>Ceratopteris</taxon>
    </lineage>
</organism>
<accession>A0A8T2RVK1</accession>
<dbReference type="EMBL" id="CM035429">
    <property type="protein sequence ID" value="KAH7299453.1"/>
    <property type="molecule type" value="Genomic_DNA"/>
</dbReference>
<protein>
    <submittedName>
        <fullName evidence="1">Uncharacterized protein</fullName>
    </submittedName>
</protein>
<comment type="caution">
    <text evidence="1">The sequence shown here is derived from an EMBL/GenBank/DDBJ whole genome shotgun (WGS) entry which is preliminary data.</text>
</comment>
<dbReference type="AlphaFoldDB" id="A0A8T2RVK1"/>
<reference evidence="1" key="1">
    <citation type="submission" date="2021-08" db="EMBL/GenBank/DDBJ databases">
        <title>WGS assembly of Ceratopteris richardii.</title>
        <authorList>
            <person name="Marchant D.B."/>
            <person name="Chen G."/>
            <person name="Jenkins J."/>
            <person name="Shu S."/>
            <person name="Leebens-Mack J."/>
            <person name="Grimwood J."/>
            <person name="Schmutz J."/>
            <person name="Soltis P."/>
            <person name="Soltis D."/>
            <person name="Chen Z.-H."/>
        </authorList>
    </citation>
    <scope>NUCLEOTIDE SEQUENCE</scope>
    <source>
        <strain evidence="1">Whitten #5841</strain>
        <tissue evidence="1">Leaf</tissue>
    </source>
</reference>
<sequence length="129" mass="14350">MKNNRSAKMHMLQKLISFILIASTFLSVVFSARQLPSQEDPQKSDSIACGRLDEPSIHATLTFGFIAMTAGDVQQSYSEFPIPSRTLTSEHLPFRISLGYEICPLGIQSSTLSEIEFISPINFFSYPSV</sequence>
<gene>
    <name evidence="1" type="ORF">KP509_24G012600</name>
</gene>
<proteinExistence type="predicted"/>
<evidence type="ECO:0000313" key="1">
    <source>
        <dbReference type="EMBL" id="KAH7299453.1"/>
    </source>
</evidence>
<name>A0A8T2RVK1_CERRI</name>